<gene>
    <name evidence="2" type="ORF">AVDCRST_MAG62-156</name>
</gene>
<dbReference type="AlphaFoldDB" id="A0A6J4SSW3"/>
<reference evidence="2" key="1">
    <citation type="submission" date="2020-02" db="EMBL/GenBank/DDBJ databases">
        <authorList>
            <person name="Meier V. D."/>
        </authorList>
    </citation>
    <scope>NUCLEOTIDE SEQUENCE</scope>
    <source>
        <strain evidence="2">AVDCRST_MAG62</strain>
    </source>
</reference>
<dbReference type="InterPro" id="IPR008136">
    <property type="entry name" value="CinA_C"/>
</dbReference>
<dbReference type="Gene3D" id="3.90.950.20">
    <property type="entry name" value="CinA-like"/>
    <property type="match status" value="1"/>
</dbReference>
<proteinExistence type="predicted"/>
<dbReference type="EC" id="3.5.1.42" evidence="2"/>
<protein>
    <submittedName>
        <fullName evidence="2">Nicotinamide-nucleotide amidase</fullName>
        <ecNumber evidence="2">3.5.1.42</ecNumber>
    </submittedName>
</protein>
<dbReference type="InterPro" id="IPR036653">
    <property type="entry name" value="CinA-like_C"/>
</dbReference>
<dbReference type="Pfam" id="PF02464">
    <property type="entry name" value="CinA"/>
    <property type="match status" value="1"/>
</dbReference>
<evidence type="ECO:0000259" key="1">
    <source>
        <dbReference type="Pfam" id="PF02464"/>
    </source>
</evidence>
<feature type="domain" description="CinA C-terminal" evidence="1">
    <location>
        <begin position="16"/>
        <end position="166"/>
    </location>
</feature>
<dbReference type="SUPFAM" id="SSF142433">
    <property type="entry name" value="CinA-like"/>
    <property type="match status" value="1"/>
</dbReference>
<dbReference type="GO" id="GO:0019159">
    <property type="term" value="F:nicotinamide-nucleotide amidase activity"/>
    <property type="evidence" value="ECO:0007669"/>
    <property type="project" value="UniProtKB-EC"/>
</dbReference>
<name>A0A6J4SSW3_9SPHN</name>
<evidence type="ECO:0000313" key="2">
    <source>
        <dbReference type="EMBL" id="CAA9504451.1"/>
    </source>
</evidence>
<sequence length="170" mass="17724">MSETLQPALPDDLDRQAERLMRALCQADLKVATAESCTGGLLASLLTDIEGAGHGFDRGFVTYESTAKQQMLGLPADLTDRNDAVTSAVARAMAEGALKNSEADIALSVTGFAGPGGEGAEEGLCHFGLARRGEPTTQHEEHFGAIGRGGVRIAALGVLLDMLEEALEQA</sequence>
<dbReference type="EMBL" id="CADCWB010000022">
    <property type="protein sequence ID" value="CAA9504451.1"/>
    <property type="molecule type" value="Genomic_DNA"/>
</dbReference>
<organism evidence="2">
    <name type="scientific">uncultured Sphingomonas sp</name>
    <dbReference type="NCBI Taxonomy" id="158754"/>
    <lineage>
        <taxon>Bacteria</taxon>
        <taxon>Pseudomonadati</taxon>
        <taxon>Pseudomonadota</taxon>
        <taxon>Alphaproteobacteria</taxon>
        <taxon>Sphingomonadales</taxon>
        <taxon>Sphingomonadaceae</taxon>
        <taxon>Sphingomonas</taxon>
        <taxon>environmental samples</taxon>
    </lineage>
</organism>
<dbReference type="NCBIfam" id="TIGR00199">
    <property type="entry name" value="PncC_domain"/>
    <property type="match status" value="1"/>
</dbReference>
<accession>A0A6J4SSW3</accession>
<keyword evidence="2" id="KW-0378">Hydrolase</keyword>